<feature type="active site" description="Tele-AMP-histidine intermediate" evidence="3">
    <location>
        <position position="115"/>
    </location>
</feature>
<dbReference type="CDD" id="cd01275">
    <property type="entry name" value="FHIT"/>
    <property type="match status" value="1"/>
</dbReference>
<dbReference type="GeneID" id="42005513"/>
<gene>
    <name evidence="10" type="ORF">SmJEL517_g04288</name>
</gene>
<keyword evidence="2 7" id="KW-0378">Hydrolase</keyword>
<feature type="short sequence motif" description="Histidine triad motif" evidence="6">
    <location>
        <begin position="113"/>
        <end position="117"/>
    </location>
</feature>
<dbReference type="PROSITE" id="PS00892">
    <property type="entry name" value="HIT_1"/>
    <property type="match status" value="1"/>
</dbReference>
<dbReference type="SUPFAM" id="SSF54197">
    <property type="entry name" value="HIT-like"/>
    <property type="match status" value="1"/>
</dbReference>
<dbReference type="InterPro" id="IPR019808">
    <property type="entry name" value="Histidine_triad_CS"/>
</dbReference>
<dbReference type="InterPro" id="IPR036265">
    <property type="entry name" value="HIT-like_sf"/>
</dbReference>
<dbReference type="PROSITE" id="PS51084">
    <property type="entry name" value="HIT_2"/>
    <property type="match status" value="1"/>
</dbReference>
<dbReference type="OrthoDB" id="680339at2759"/>
<dbReference type="GO" id="GO:0047710">
    <property type="term" value="F:bis(5'-adenosyl)-triphosphatase activity"/>
    <property type="evidence" value="ECO:0007669"/>
    <property type="project" value="UniProtKB-UniRule"/>
</dbReference>
<evidence type="ECO:0000256" key="6">
    <source>
        <dbReference type="PROSITE-ProRule" id="PRU00464"/>
    </source>
</evidence>
<dbReference type="PANTHER" id="PTHR46243:SF1">
    <property type="entry name" value="BIS(5'-ADENOSYL)-TRIPHOSPHATASE"/>
    <property type="match status" value="1"/>
</dbReference>
<dbReference type="Pfam" id="PF01230">
    <property type="entry name" value="HIT"/>
    <property type="match status" value="1"/>
</dbReference>
<dbReference type="EC" id="3.6.1.29" evidence="7"/>
<evidence type="ECO:0000313" key="11">
    <source>
        <dbReference type="Proteomes" id="UP000319731"/>
    </source>
</evidence>
<dbReference type="InterPro" id="IPR051884">
    <property type="entry name" value="Bis(5'-adenosyl)-TPase_reg"/>
</dbReference>
<evidence type="ECO:0000256" key="8">
    <source>
        <dbReference type="SAM" id="MobiDB-lite"/>
    </source>
</evidence>
<name>A0A507BZV3_9FUNG</name>
<feature type="binding site" evidence="4">
    <location>
        <position position="28"/>
    </location>
    <ligand>
        <name>substrate</name>
    </ligand>
</feature>
<feature type="domain" description="HIT" evidence="9">
    <location>
        <begin position="55"/>
        <end position="128"/>
    </location>
</feature>
<accession>A0A507BZV3</accession>
<dbReference type="InterPro" id="IPR011146">
    <property type="entry name" value="HIT-like"/>
</dbReference>
<evidence type="ECO:0000256" key="2">
    <source>
        <dbReference type="ARBA" id="ARBA00022801"/>
    </source>
</evidence>
<comment type="caution">
    <text evidence="10">The sequence shown here is derived from an EMBL/GenBank/DDBJ whole genome shotgun (WGS) entry which is preliminary data.</text>
</comment>
<feature type="binding site" evidence="4">
    <location>
        <position position="102"/>
    </location>
    <ligand>
        <name>substrate</name>
    </ligand>
</feature>
<dbReference type="Gene3D" id="3.30.428.10">
    <property type="entry name" value="HIT-like"/>
    <property type="match status" value="1"/>
</dbReference>
<sequence length="188" mass="21590">MSTFMFGPWAIRPSEIFFTSKYSLGLVNLKPITNTIASRKPKYKQWINFQPDVDLLVMPRRVVVRFADLTSDEVADLFQSVQTIGRVLEREYRGESLTIAVQDGPSAGQTVAHVHVHVIARRKGDYADNDRIYADMDKSEKDAAKELAKESKPQGVDFEDRKSRTQEEMAQESAKLRPFFTQYEDIWP</sequence>
<comment type="catalytic activity">
    <reaction evidence="7">
        <text>P(1),P(3)-bis(5'-adenosyl) triphosphate + H2O = AMP + ADP + 2 H(+)</text>
        <dbReference type="Rhea" id="RHEA:13893"/>
        <dbReference type="ChEBI" id="CHEBI:15377"/>
        <dbReference type="ChEBI" id="CHEBI:15378"/>
        <dbReference type="ChEBI" id="CHEBI:58529"/>
        <dbReference type="ChEBI" id="CHEBI:456215"/>
        <dbReference type="ChEBI" id="CHEBI:456216"/>
        <dbReference type="EC" id="3.6.1.29"/>
    </reaction>
</comment>
<evidence type="ECO:0000256" key="1">
    <source>
        <dbReference type="ARBA" id="ARBA00022741"/>
    </source>
</evidence>
<evidence type="ECO:0000256" key="3">
    <source>
        <dbReference type="PIRSR" id="PIRSR639383-1"/>
    </source>
</evidence>
<dbReference type="EMBL" id="QEAO01000028">
    <property type="protein sequence ID" value="TPX32648.1"/>
    <property type="molecule type" value="Genomic_DNA"/>
</dbReference>
<keyword evidence="11" id="KW-1185">Reference proteome</keyword>
<proteinExistence type="predicted"/>
<protein>
    <recommendedName>
        <fullName evidence="7">Bis(5'-adenosyl)-triphosphatase</fullName>
        <ecNumber evidence="7">3.6.1.29</ecNumber>
    </recommendedName>
</protein>
<evidence type="ECO:0000313" key="10">
    <source>
        <dbReference type="EMBL" id="TPX32648.1"/>
    </source>
</evidence>
<feature type="binding site" evidence="4">
    <location>
        <begin position="108"/>
        <end position="111"/>
    </location>
    <ligand>
        <name>substrate</name>
    </ligand>
</feature>
<evidence type="ECO:0000259" key="9">
    <source>
        <dbReference type="PROSITE" id="PS51084"/>
    </source>
</evidence>
<dbReference type="AlphaFoldDB" id="A0A507BZV3"/>
<dbReference type="PANTHER" id="PTHR46243">
    <property type="entry name" value="BIS(5'-ADENOSYL)-TRIPHOSPHATASE"/>
    <property type="match status" value="1"/>
</dbReference>
<organism evidence="10 11">
    <name type="scientific">Synchytrium microbalum</name>
    <dbReference type="NCBI Taxonomy" id="1806994"/>
    <lineage>
        <taxon>Eukaryota</taxon>
        <taxon>Fungi</taxon>
        <taxon>Fungi incertae sedis</taxon>
        <taxon>Chytridiomycota</taxon>
        <taxon>Chytridiomycota incertae sedis</taxon>
        <taxon>Chytridiomycetes</taxon>
        <taxon>Synchytriales</taxon>
        <taxon>Synchytriaceae</taxon>
        <taxon>Synchytrium</taxon>
    </lineage>
</organism>
<dbReference type="FunFam" id="3.30.428.10:FF:000011">
    <property type="entry name" value="Fragile histidine triad"/>
    <property type="match status" value="1"/>
</dbReference>
<feature type="site" description="Important for induction of apoptosis" evidence="5">
    <location>
        <position position="133"/>
    </location>
</feature>
<dbReference type="GO" id="GO:0000166">
    <property type="term" value="F:nucleotide binding"/>
    <property type="evidence" value="ECO:0007669"/>
    <property type="project" value="UniProtKB-KW"/>
</dbReference>
<dbReference type="InterPro" id="IPR039383">
    <property type="entry name" value="FHIT"/>
</dbReference>
<feature type="compositionally biased region" description="Basic and acidic residues" evidence="8">
    <location>
        <begin position="140"/>
        <end position="167"/>
    </location>
</feature>
<feature type="binding site" evidence="4">
    <location>
        <position position="117"/>
    </location>
    <ligand>
        <name>substrate</name>
    </ligand>
</feature>
<keyword evidence="1 7" id="KW-0547">Nucleotide-binding</keyword>
<evidence type="ECO:0000256" key="4">
    <source>
        <dbReference type="PIRSR" id="PIRSR639383-2"/>
    </source>
</evidence>
<comment type="cofactor">
    <cofactor evidence="7">
        <name>Mn(2+)</name>
        <dbReference type="ChEBI" id="CHEBI:29035"/>
    </cofactor>
</comment>
<feature type="region of interest" description="Disordered" evidence="8">
    <location>
        <begin position="140"/>
        <end position="174"/>
    </location>
</feature>
<dbReference type="Proteomes" id="UP000319731">
    <property type="component" value="Unassembled WGS sequence"/>
</dbReference>
<dbReference type="RefSeq" id="XP_031023826.1">
    <property type="nucleotide sequence ID" value="XM_031170216.1"/>
</dbReference>
<reference evidence="10 11" key="1">
    <citation type="journal article" date="2019" name="Sci. Rep.">
        <title>Comparative genomics of chytrid fungi reveal insights into the obligate biotrophic and pathogenic lifestyle of Synchytrium endobioticum.</title>
        <authorList>
            <person name="van de Vossenberg B.T.L.H."/>
            <person name="Warris S."/>
            <person name="Nguyen H.D.T."/>
            <person name="van Gent-Pelzer M.P.E."/>
            <person name="Joly D.L."/>
            <person name="van de Geest H.C."/>
            <person name="Bonants P.J.M."/>
            <person name="Smith D.S."/>
            <person name="Levesque C.A."/>
            <person name="van der Lee T.A.J."/>
        </authorList>
    </citation>
    <scope>NUCLEOTIDE SEQUENCE [LARGE SCALE GENOMIC DNA]</scope>
    <source>
        <strain evidence="10 11">JEL517</strain>
    </source>
</reference>
<dbReference type="STRING" id="1806994.A0A507BZV3"/>
<evidence type="ECO:0000256" key="7">
    <source>
        <dbReference type="RuleBase" id="RU366076"/>
    </source>
</evidence>
<evidence type="ECO:0000256" key="5">
    <source>
        <dbReference type="PIRSR" id="PIRSR639383-3"/>
    </source>
</evidence>